<dbReference type="EMBL" id="JABTEG010000003">
    <property type="protein sequence ID" value="KAG4305392.1"/>
    <property type="molecule type" value="Genomic_DNA"/>
</dbReference>
<accession>A0ACB7CE86</accession>
<gene>
    <name evidence="1" type="ORF">PORY_000948</name>
</gene>
<sequence length="361" mass="41699">MAGILFLTHLKRHYIKHVLSFITIFKTLYTLIWALPWVKNRWKFSSDAKKIPYGISVQEKVVKKDINGEYSGSHSIRTSEGSLYKSLGKKSSKKFYSTSKYAPLHDEEVLDTGENKQVFRISYHKEHKHRVSQKDQSQSFVSQGIYSSPLAIPTDGNERYPKIAGKHGFKAVKKSKVSKFFKKIVCFPCFPKKKTYLDSENSKNMHLFSHAMSPIMSPIMLPTISPLPLSPVSLSSLNDEQKVKELPQKKYDYLFMGNIWVPGQDGFGLVIELSDWISDKLSIRTRQRLANELKRSISTHDKPGYIYVFNLQSSDKIKPYSLEKMFIKIGRASNIQRKANYRKMGNVFIYCIWKNLKKTKC</sequence>
<proteinExistence type="predicted"/>
<reference evidence="1 2" key="1">
    <citation type="journal article" date="2021" name="Commun. Biol.">
        <title>Genomic insights into the host specific adaptation of the Pneumocystis genus.</title>
        <authorList>
            <person name="Cisse O.H."/>
            <person name="Ma L."/>
            <person name="Dekker J.P."/>
            <person name="Khil P.P."/>
            <person name="Youn J.-H."/>
            <person name="Brenchley J.M."/>
            <person name="Blair R."/>
            <person name="Pahar B."/>
            <person name="Chabe M."/>
            <person name="Van Rompay K.K.A."/>
            <person name="Keesler R."/>
            <person name="Sukura A."/>
            <person name="Hirsch V."/>
            <person name="Kutty G."/>
            <person name="Liu Y."/>
            <person name="Peng L."/>
            <person name="Chen J."/>
            <person name="Song J."/>
            <person name="Weissenbacher-Lang C."/>
            <person name="Xu J."/>
            <person name="Upham N.S."/>
            <person name="Stajich J.E."/>
            <person name="Cuomo C.A."/>
            <person name="Cushion M.T."/>
            <person name="Kovacs J.A."/>
        </authorList>
    </citation>
    <scope>NUCLEOTIDE SEQUENCE [LARGE SCALE GENOMIC DNA]</scope>
    <source>
        <strain evidence="1 2">RABM</strain>
    </source>
</reference>
<dbReference type="Proteomes" id="UP000768646">
    <property type="component" value="Unassembled WGS sequence"/>
</dbReference>
<evidence type="ECO:0000313" key="1">
    <source>
        <dbReference type="EMBL" id="KAG4305392.1"/>
    </source>
</evidence>
<comment type="caution">
    <text evidence="1">The sequence shown here is derived from an EMBL/GenBank/DDBJ whole genome shotgun (WGS) entry which is preliminary data.</text>
</comment>
<keyword evidence="2" id="KW-1185">Reference proteome</keyword>
<name>A0ACB7CE86_9ASCO</name>
<protein>
    <submittedName>
        <fullName evidence="1">Uncharacterized protein</fullName>
    </submittedName>
</protein>
<organism evidence="1 2">
    <name type="scientific">Pneumocystis oryctolagi</name>
    <dbReference type="NCBI Taxonomy" id="42067"/>
    <lineage>
        <taxon>Eukaryota</taxon>
        <taxon>Fungi</taxon>
        <taxon>Dikarya</taxon>
        <taxon>Ascomycota</taxon>
        <taxon>Taphrinomycotina</taxon>
        <taxon>Pneumocystomycetes</taxon>
        <taxon>Pneumocystaceae</taxon>
        <taxon>Pneumocystis</taxon>
    </lineage>
</organism>
<evidence type="ECO:0000313" key="2">
    <source>
        <dbReference type="Proteomes" id="UP000768646"/>
    </source>
</evidence>